<evidence type="ECO:0000313" key="2">
    <source>
        <dbReference type="Proteomes" id="UP000002209"/>
    </source>
</evidence>
<dbReference type="Gene3D" id="3.90.1570.30">
    <property type="match status" value="1"/>
</dbReference>
<dbReference type="HOGENOM" id="CLU_065730_0_0_0"/>
<name>C1A3Q4_GEMAT</name>
<dbReference type="STRING" id="379066.GAU_0089"/>
<organism evidence="1 2">
    <name type="scientific">Gemmatimonas aurantiaca (strain DSM 14586 / JCM 11422 / NBRC 100505 / T-27)</name>
    <dbReference type="NCBI Taxonomy" id="379066"/>
    <lineage>
        <taxon>Bacteria</taxon>
        <taxon>Pseudomonadati</taxon>
        <taxon>Gemmatimonadota</taxon>
        <taxon>Gemmatimonadia</taxon>
        <taxon>Gemmatimonadales</taxon>
        <taxon>Gemmatimonadaceae</taxon>
        <taxon>Gemmatimonas</taxon>
    </lineage>
</organism>
<dbReference type="Proteomes" id="UP000002209">
    <property type="component" value="Chromosome"/>
</dbReference>
<evidence type="ECO:0000313" key="1">
    <source>
        <dbReference type="EMBL" id="BAH37131.1"/>
    </source>
</evidence>
<proteinExistence type="predicted"/>
<dbReference type="KEGG" id="gau:GAU_0089"/>
<accession>C1A3Q4</accession>
<gene>
    <name evidence="1" type="ordered locus">GAU_0089</name>
</gene>
<dbReference type="eggNOG" id="COG2810">
    <property type="taxonomic scope" value="Bacteria"/>
</dbReference>
<evidence type="ECO:0008006" key="3">
    <source>
        <dbReference type="Google" id="ProtNLM"/>
    </source>
</evidence>
<protein>
    <recommendedName>
        <fullName evidence="3">Type I restriction enzyme R protein N-terminal domain-containing protein</fullName>
    </recommendedName>
</protein>
<keyword evidence="2" id="KW-1185">Reference proteome</keyword>
<reference evidence="2" key="1">
    <citation type="submission" date="2006-03" db="EMBL/GenBank/DDBJ databases">
        <title>Complete genome sequence of Gemmatimonas aurantiaca T-27 that represents a novel phylum Gemmatimonadetes.</title>
        <authorList>
            <person name="Takasaki K."/>
            <person name="Ichikawa N."/>
            <person name="Miura H."/>
            <person name="Matsushita S."/>
            <person name="Watanabe Y."/>
            <person name="Oguchi A."/>
            <person name="Ankai A."/>
            <person name="Yashiro I."/>
            <person name="Takahashi M."/>
            <person name="Terui Y."/>
            <person name="Fukui S."/>
            <person name="Yokoyama H."/>
            <person name="Tanikawa S."/>
            <person name="Hanada S."/>
            <person name="Kamagata Y."/>
            <person name="Fujita N."/>
        </authorList>
    </citation>
    <scope>NUCLEOTIDE SEQUENCE [LARGE SCALE GENOMIC DNA]</scope>
    <source>
        <strain evidence="2">T-27 / DSM 14586 / JCM 11422 / NBRC 100505</strain>
    </source>
</reference>
<sequence>MAIQSTLVDRLGQIQGDLRAGRFPNEATVSQGVVLPILHELGWPVFDTRIVAPEYALEGRRVDFALCDRTGSPTAFVEVKRVGQSDGGDRQLFEYAFMRGVPLAILTDGQEWSFYLPGEQGHVAERRVYKLDLLERTSVESTDRLVRYLKRDRVLDGSALTSARADYKDVARLRQIEVTLPRAWSALLKEEDSLLLDLLAEKVEDICGYKPDLEACSRFVASISSATLPQKVPLSTGRSVEPAPVLRIEPATQAVVKPGNGSVGFSMDGRRFAAGSAREVLQGILGAFAKKDPTFLDRFASRKHGRKRRYIAINRADLYPGRPDLAAEHAIELGAGWWMGTNYSKRSIAEIIDLACEVAEVHSADLQINLG</sequence>
<dbReference type="AlphaFoldDB" id="C1A3Q4"/>
<dbReference type="EMBL" id="AP009153">
    <property type="protein sequence ID" value="BAH37131.1"/>
    <property type="molecule type" value="Genomic_DNA"/>
</dbReference>